<sequence>MKVCIRQLLIALDFLHSVAGVIHTDLQLKNLLLPTPKPEALFEFEEEELRMPSARKVLQDRTIYKSSRFPPGDGLPLFSDFGEARLGDEEHNEDIMPDPYRAPEVILRANWDYKVDIWSVAMVAWDIVSSSTLIKGRNPDGIFDDRVHLAELVALLGCPPPEFRERSHLSSVFWDNSGTWKGLAPIPDITLESLAVNIKGDDKDGFLRWIRRALQCNPSDRPTALELLYDEWLMKGLERGKRERTTPL</sequence>
<dbReference type="AlphaFoldDB" id="A0A9W6EQ03"/>
<dbReference type="PROSITE" id="PS50011">
    <property type="entry name" value="PROTEIN_KINASE_DOM"/>
    <property type="match status" value="1"/>
</dbReference>
<dbReference type="PANTHER" id="PTHR45646:SF11">
    <property type="entry name" value="SERINE_THREONINE-PROTEIN KINASE DOA"/>
    <property type="match status" value="1"/>
</dbReference>
<evidence type="ECO:0000256" key="5">
    <source>
        <dbReference type="ARBA" id="ARBA00022840"/>
    </source>
</evidence>
<comment type="caution">
    <text evidence="8">The sequence shown here is derived from an EMBL/GenBank/DDBJ whole genome shotgun (WGS) entry which is preliminary data.</text>
</comment>
<dbReference type="GO" id="GO:0004674">
    <property type="term" value="F:protein serine/threonine kinase activity"/>
    <property type="evidence" value="ECO:0007669"/>
    <property type="project" value="UniProtKB-KW"/>
</dbReference>
<evidence type="ECO:0000259" key="7">
    <source>
        <dbReference type="PROSITE" id="PS50011"/>
    </source>
</evidence>
<dbReference type="EMBL" id="BRPE01000009">
    <property type="protein sequence ID" value="GLA87075.1"/>
    <property type="molecule type" value="Genomic_DNA"/>
</dbReference>
<dbReference type="Proteomes" id="UP001144157">
    <property type="component" value="Unassembled WGS sequence"/>
</dbReference>
<gene>
    <name evidence="8" type="ORF">AtubIFM56815_011348</name>
</gene>
<keyword evidence="5" id="KW-0067">ATP-binding</keyword>
<reference evidence="8" key="1">
    <citation type="submission" date="2022-07" db="EMBL/GenBank/DDBJ databases">
        <title>Taxonomy of Aspergillus series Nigri: significant species reduction supported by multi-species coalescent approaches.</title>
        <authorList>
            <person name="Bian C."/>
            <person name="Kusuya Y."/>
            <person name="Sklenar F."/>
            <person name="D'hooge E."/>
            <person name="Yaguchi T."/>
            <person name="Takahashi H."/>
            <person name="Hubka V."/>
        </authorList>
    </citation>
    <scope>NUCLEOTIDE SEQUENCE</scope>
    <source>
        <strain evidence="8">IFM 56815</strain>
    </source>
</reference>
<feature type="chain" id="PRO_5040743171" description="Protein kinase domain-containing protein" evidence="6">
    <location>
        <begin position="21"/>
        <end position="248"/>
    </location>
</feature>
<dbReference type="GO" id="GO:0043484">
    <property type="term" value="P:regulation of RNA splicing"/>
    <property type="evidence" value="ECO:0007669"/>
    <property type="project" value="TreeGrafter"/>
</dbReference>
<evidence type="ECO:0000256" key="4">
    <source>
        <dbReference type="ARBA" id="ARBA00022777"/>
    </source>
</evidence>
<dbReference type="GO" id="GO:0005524">
    <property type="term" value="F:ATP binding"/>
    <property type="evidence" value="ECO:0007669"/>
    <property type="project" value="UniProtKB-KW"/>
</dbReference>
<evidence type="ECO:0000256" key="2">
    <source>
        <dbReference type="ARBA" id="ARBA00022679"/>
    </source>
</evidence>
<dbReference type="PANTHER" id="PTHR45646">
    <property type="entry name" value="SERINE/THREONINE-PROTEIN KINASE DOA-RELATED"/>
    <property type="match status" value="1"/>
</dbReference>
<dbReference type="SUPFAM" id="SSF56112">
    <property type="entry name" value="Protein kinase-like (PK-like)"/>
    <property type="match status" value="1"/>
</dbReference>
<dbReference type="GO" id="GO:0005634">
    <property type="term" value="C:nucleus"/>
    <property type="evidence" value="ECO:0007669"/>
    <property type="project" value="TreeGrafter"/>
</dbReference>
<dbReference type="Gene3D" id="1.10.510.10">
    <property type="entry name" value="Transferase(Phosphotransferase) domain 1"/>
    <property type="match status" value="1"/>
</dbReference>
<dbReference type="InterPro" id="IPR051175">
    <property type="entry name" value="CLK_kinases"/>
</dbReference>
<dbReference type="InterPro" id="IPR011009">
    <property type="entry name" value="Kinase-like_dom_sf"/>
</dbReference>
<feature type="signal peptide" evidence="6">
    <location>
        <begin position="1"/>
        <end position="20"/>
    </location>
</feature>
<keyword evidence="3" id="KW-0547">Nucleotide-binding</keyword>
<evidence type="ECO:0000256" key="3">
    <source>
        <dbReference type="ARBA" id="ARBA00022741"/>
    </source>
</evidence>
<evidence type="ECO:0000256" key="1">
    <source>
        <dbReference type="ARBA" id="ARBA00022527"/>
    </source>
</evidence>
<name>A0A9W6EQ03_ASPTU</name>
<evidence type="ECO:0000256" key="6">
    <source>
        <dbReference type="SAM" id="SignalP"/>
    </source>
</evidence>
<evidence type="ECO:0000313" key="9">
    <source>
        <dbReference type="Proteomes" id="UP001144157"/>
    </source>
</evidence>
<dbReference type="Pfam" id="PF00069">
    <property type="entry name" value="Pkinase"/>
    <property type="match status" value="1"/>
</dbReference>
<proteinExistence type="predicted"/>
<feature type="domain" description="Protein kinase" evidence="7">
    <location>
        <begin position="1"/>
        <end position="233"/>
    </location>
</feature>
<accession>A0A9W6EQ03</accession>
<keyword evidence="6" id="KW-0732">Signal</keyword>
<keyword evidence="4" id="KW-0418">Kinase</keyword>
<protein>
    <recommendedName>
        <fullName evidence="7">Protein kinase domain-containing protein</fullName>
    </recommendedName>
</protein>
<dbReference type="InterPro" id="IPR000719">
    <property type="entry name" value="Prot_kinase_dom"/>
</dbReference>
<keyword evidence="1" id="KW-0723">Serine/threonine-protein kinase</keyword>
<evidence type="ECO:0000313" key="8">
    <source>
        <dbReference type="EMBL" id="GLA87075.1"/>
    </source>
</evidence>
<organism evidence="8 9">
    <name type="scientific">Aspergillus tubingensis</name>
    <dbReference type="NCBI Taxonomy" id="5068"/>
    <lineage>
        <taxon>Eukaryota</taxon>
        <taxon>Fungi</taxon>
        <taxon>Dikarya</taxon>
        <taxon>Ascomycota</taxon>
        <taxon>Pezizomycotina</taxon>
        <taxon>Eurotiomycetes</taxon>
        <taxon>Eurotiomycetidae</taxon>
        <taxon>Eurotiales</taxon>
        <taxon>Aspergillaceae</taxon>
        <taxon>Aspergillus</taxon>
        <taxon>Aspergillus subgen. Circumdati</taxon>
    </lineage>
</organism>
<keyword evidence="2" id="KW-0808">Transferase</keyword>